<dbReference type="HOGENOM" id="CLU_849967_0_0_1"/>
<name>W2SCS3_CYPE1</name>
<accession>W2SCS3</accession>
<organism evidence="1 2">
    <name type="scientific">Cyphellophora europaea (strain CBS 101466)</name>
    <name type="common">Phialophora europaea</name>
    <dbReference type="NCBI Taxonomy" id="1220924"/>
    <lineage>
        <taxon>Eukaryota</taxon>
        <taxon>Fungi</taxon>
        <taxon>Dikarya</taxon>
        <taxon>Ascomycota</taxon>
        <taxon>Pezizomycotina</taxon>
        <taxon>Eurotiomycetes</taxon>
        <taxon>Chaetothyriomycetidae</taxon>
        <taxon>Chaetothyriales</taxon>
        <taxon>Cyphellophoraceae</taxon>
        <taxon>Cyphellophora</taxon>
    </lineage>
</organism>
<evidence type="ECO:0000313" key="2">
    <source>
        <dbReference type="Proteomes" id="UP000030752"/>
    </source>
</evidence>
<proteinExistence type="predicted"/>
<keyword evidence="2" id="KW-1185">Reference proteome</keyword>
<gene>
    <name evidence="1" type="ORF">HMPREF1541_00706</name>
</gene>
<dbReference type="InParanoid" id="W2SCS3"/>
<dbReference type="AlphaFoldDB" id="W2SCS3"/>
<dbReference type="RefSeq" id="XP_008711233.1">
    <property type="nucleotide sequence ID" value="XM_008713011.1"/>
</dbReference>
<dbReference type="eggNOG" id="ENOG502STPP">
    <property type="taxonomic scope" value="Eukaryota"/>
</dbReference>
<dbReference type="InterPro" id="IPR027417">
    <property type="entry name" value="P-loop_NTPase"/>
</dbReference>
<dbReference type="Proteomes" id="UP000030752">
    <property type="component" value="Unassembled WGS sequence"/>
</dbReference>
<dbReference type="OrthoDB" id="4344093at2759"/>
<reference evidence="1 2" key="1">
    <citation type="submission" date="2013-03" db="EMBL/GenBank/DDBJ databases">
        <title>The Genome Sequence of Phialophora europaea CBS 101466.</title>
        <authorList>
            <consortium name="The Broad Institute Genomics Platform"/>
            <person name="Cuomo C."/>
            <person name="de Hoog S."/>
            <person name="Gorbushina A."/>
            <person name="Walker B."/>
            <person name="Young S.K."/>
            <person name="Zeng Q."/>
            <person name="Gargeya S."/>
            <person name="Fitzgerald M."/>
            <person name="Haas B."/>
            <person name="Abouelleil A."/>
            <person name="Allen A.W."/>
            <person name="Alvarado L."/>
            <person name="Arachchi H.M."/>
            <person name="Berlin A.M."/>
            <person name="Chapman S.B."/>
            <person name="Gainer-Dewar J."/>
            <person name="Goldberg J."/>
            <person name="Griggs A."/>
            <person name="Gujja S."/>
            <person name="Hansen M."/>
            <person name="Howarth C."/>
            <person name="Imamovic A."/>
            <person name="Ireland A."/>
            <person name="Larimer J."/>
            <person name="McCowan C."/>
            <person name="Murphy C."/>
            <person name="Pearson M."/>
            <person name="Poon T.W."/>
            <person name="Priest M."/>
            <person name="Roberts A."/>
            <person name="Saif S."/>
            <person name="Shea T."/>
            <person name="Sisk P."/>
            <person name="Sykes S."/>
            <person name="Wortman J."/>
            <person name="Nusbaum C."/>
            <person name="Birren B."/>
        </authorList>
    </citation>
    <scope>NUCLEOTIDE SEQUENCE [LARGE SCALE GENOMIC DNA]</scope>
    <source>
        <strain evidence="1 2">CBS 101466</strain>
    </source>
</reference>
<sequence>MTATSNNLNLKLATTLLEHERQQDASSQAWTTGIRSIDAQLKGFFTGGKVIGLASCPDADLTTSLATHIISTQLTIQNPQPTADPTPQVFIISPPSTQTAVAIATCLSQRLQHQPADSRPDSTALLSHIQILQYLSLSGLTESLADVSAALYDNDSASASASTSGGTTILLLQGLSAALSETARRSGATHTAAVAANILRSLAHLSRTYAARLLVLIELDLEGNGNTNASTTTRDSQATRHPAGLPSAFSSLKGDALVLGPAVAPLGDILDGGMDEIVVVHGAFGRAREHDGQQARNGPNTGKTAVVEVVKDRTGGRVGEWCLWVHA</sequence>
<dbReference type="VEuPathDB" id="FungiDB:HMPREF1541_00706"/>
<protein>
    <submittedName>
        <fullName evidence="1">Uncharacterized protein</fullName>
    </submittedName>
</protein>
<dbReference type="GeneID" id="19968045"/>
<dbReference type="Gene3D" id="3.40.50.300">
    <property type="entry name" value="P-loop containing nucleotide triphosphate hydrolases"/>
    <property type="match status" value="1"/>
</dbReference>
<dbReference type="EMBL" id="KB822711">
    <property type="protein sequence ID" value="ETN46521.1"/>
    <property type="molecule type" value="Genomic_DNA"/>
</dbReference>
<evidence type="ECO:0000313" key="1">
    <source>
        <dbReference type="EMBL" id="ETN46521.1"/>
    </source>
</evidence>